<organism evidence="1 2">
    <name type="scientific">Halteria grandinella</name>
    <dbReference type="NCBI Taxonomy" id="5974"/>
    <lineage>
        <taxon>Eukaryota</taxon>
        <taxon>Sar</taxon>
        <taxon>Alveolata</taxon>
        <taxon>Ciliophora</taxon>
        <taxon>Intramacronucleata</taxon>
        <taxon>Spirotrichea</taxon>
        <taxon>Stichotrichia</taxon>
        <taxon>Sporadotrichida</taxon>
        <taxon>Halteriidae</taxon>
        <taxon>Halteria</taxon>
    </lineage>
</organism>
<name>A0A8J8ND20_HALGN</name>
<dbReference type="Proteomes" id="UP000785679">
    <property type="component" value="Unassembled WGS sequence"/>
</dbReference>
<evidence type="ECO:0000313" key="2">
    <source>
        <dbReference type="Proteomes" id="UP000785679"/>
    </source>
</evidence>
<comment type="caution">
    <text evidence="1">The sequence shown here is derived from an EMBL/GenBank/DDBJ whole genome shotgun (WGS) entry which is preliminary data.</text>
</comment>
<keyword evidence="2" id="KW-1185">Reference proteome</keyword>
<dbReference type="EMBL" id="RRYP01021453">
    <property type="protein sequence ID" value="TNV72657.1"/>
    <property type="molecule type" value="Genomic_DNA"/>
</dbReference>
<sequence length="81" mass="9879">MAKKYSQLQVKILMFYRDYLKYAHTKPEPLRSQLQTYARGVIEKNKDLPKRNFMYIELLLRMEQNKFNMIKQSNVDSINFK</sequence>
<evidence type="ECO:0000313" key="1">
    <source>
        <dbReference type="EMBL" id="TNV72657.1"/>
    </source>
</evidence>
<gene>
    <name evidence="1" type="ORF">FGO68_gene6691</name>
</gene>
<proteinExistence type="predicted"/>
<dbReference type="OrthoDB" id="273010at2759"/>
<protein>
    <submittedName>
        <fullName evidence="1">Uncharacterized protein</fullName>
    </submittedName>
</protein>
<accession>A0A8J8ND20</accession>
<dbReference type="AlphaFoldDB" id="A0A8J8ND20"/>
<reference evidence="1" key="1">
    <citation type="submission" date="2019-06" db="EMBL/GenBank/DDBJ databases">
        <authorList>
            <person name="Zheng W."/>
        </authorList>
    </citation>
    <scope>NUCLEOTIDE SEQUENCE</scope>
    <source>
        <strain evidence="1">QDHG01</strain>
    </source>
</reference>